<keyword evidence="3" id="KW-1185">Reference proteome</keyword>
<evidence type="ECO:0000256" key="1">
    <source>
        <dbReference type="SAM" id="MobiDB-lite"/>
    </source>
</evidence>
<dbReference type="InterPro" id="IPR051693">
    <property type="entry name" value="UPF0046_metallophosphoest"/>
</dbReference>
<feature type="compositionally biased region" description="Basic and acidic residues" evidence="1">
    <location>
        <begin position="170"/>
        <end position="195"/>
    </location>
</feature>
<sequence>MATSLASNDDAPQTTRSEIAKVIPRYHCPFMFKQLRYDREKASAFVTRKHFSKEHIAKQRQRLGLTKVPTVWEKFYTSPLRYPTRCLFHLLSRFTLARSSPLHDAPITVVCLADTQGRQPDMPRGHILLHVGSLTRTGTREEIQAQINWLDSLPHRKKFVVAGQNDHFLAAEDQGRRSPERSAGSERGTVSEEARNGAAIEDEVSDKKSSIEEDGNEQRVNTKLNDRKADDDHGIDQTSKIKEVDRKKLATKKAHNSETTTQHSFEDEVTAPERIIAEAANRKDNNEEAAVWEDVSEEEVDDEGSDEISVSGSDWPITDQDVKEAEQWSTAERGRTRKQAASADGGVIAEKDNTEGKAITPDRVRVDSAACVNRGTHAEHGTDTTQCLCMNHHAGEEQQLNADKGNGAPHGSGTDQDKNTEDVVPTDQSTNAQDHHSSQSVPSKLD</sequence>
<evidence type="ECO:0000313" key="3">
    <source>
        <dbReference type="Proteomes" id="UP000799324"/>
    </source>
</evidence>
<dbReference type="InterPro" id="IPR029052">
    <property type="entry name" value="Metallo-depent_PP-like"/>
</dbReference>
<dbReference type="Gene3D" id="3.60.21.10">
    <property type="match status" value="1"/>
</dbReference>
<feature type="region of interest" description="Disordered" evidence="1">
    <location>
        <begin position="398"/>
        <end position="446"/>
    </location>
</feature>
<feature type="compositionally biased region" description="Polar residues" evidence="1">
    <location>
        <begin position="426"/>
        <end position="446"/>
    </location>
</feature>
<dbReference type="OrthoDB" id="630188at2759"/>
<organism evidence="2 3">
    <name type="scientific">Lophiostoma macrostomum CBS 122681</name>
    <dbReference type="NCBI Taxonomy" id="1314788"/>
    <lineage>
        <taxon>Eukaryota</taxon>
        <taxon>Fungi</taxon>
        <taxon>Dikarya</taxon>
        <taxon>Ascomycota</taxon>
        <taxon>Pezizomycotina</taxon>
        <taxon>Dothideomycetes</taxon>
        <taxon>Pleosporomycetidae</taxon>
        <taxon>Pleosporales</taxon>
        <taxon>Lophiostomataceae</taxon>
        <taxon>Lophiostoma</taxon>
    </lineage>
</organism>
<dbReference type="PANTHER" id="PTHR12905">
    <property type="entry name" value="METALLOPHOSPHOESTERASE"/>
    <property type="match status" value="1"/>
</dbReference>
<evidence type="ECO:0008006" key="4">
    <source>
        <dbReference type="Google" id="ProtNLM"/>
    </source>
</evidence>
<dbReference type="Proteomes" id="UP000799324">
    <property type="component" value="Unassembled WGS sequence"/>
</dbReference>
<name>A0A6A6TCT2_9PLEO</name>
<dbReference type="EMBL" id="MU004328">
    <property type="protein sequence ID" value="KAF2657147.1"/>
    <property type="molecule type" value="Genomic_DNA"/>
</dbReference>
<reference evidence="2" key="1">
    <citation type="journal article" date="2020" name="Stud. Mycol.">
        <title>101 Dothideomycetes genomes: a test case for predicting lifestyles and emergence of pathogens.</title>
        <authorList>
            <person name="Haridas S."/>
            <person name="Albert R."/>
            <person name="Binder M."/>
            <person name="Bloem J."/>
            <person name="Labutti K."/>
            <person name="Salamov A."/>
            <person name="Andreopoulos B."/>
            <person name="Baker S."/>
            <person name="Barry K."/>
            <person name="Bills G."/>
            <person name="Bluhm B."/>
            <person name="Cannon C."/>
            <person name="Castanera R."/>
            <person name="Culley D."/>
            <person name="Daum C."/>
            <person name="Ezra D."/>
            <person name="Gonzalez J."/>
            <person name="Henrissat B."/>
            <person name="Kuo A."/>
            <person name="Liang C."/>
            <person name="Lipzen A."/>
            <person name="Lutzoni F."/>
            <person name="Magnuson J."/>
            <person name="Mondo S."/>
            <person name="Nolan M."/>
            <person name="Ohm R."/>
            <person name="Pangilinan J."/>
            <person name="Park H.-J."/>
            <person name="Ramirez L."/>
            <person name="Alfaro M."/>
            <person name="Sun H."/>
            <person name="Tritt A."/>
            <person name="Yoshinaga Y."/>
            <person name="Zwiers L.-H."/>
            <person name="Turgeon B."/>
            <person name="Goodwin S."/>
            <person name="Spatafora J."/>
            <person name="Crous P."/>
            <person name="Grigoriev I."/>
        </authorList>
    </citation>
    <scope>NUCLEOTIDE SEQUENCE</scope>
    <source>
        <strain evidence="2">CBS 122681</strain>
    </source>
</reference>
<dbReference type="AlphaFoldDB" id="A0A6A6TCT2"/>
<feature type="region of interest" description="Disordered" evidence="1">
    <location>
        <begin position="170"/>
        <end position="362"/>
    </location>
</feature>
<feature type="compositionally biased region" description="Acidic residues" evidence="1">
    <location>
        <begin position="290"/>
        <end position="306"/>
    </location>
</feature>
<feature type="compositionally biased region" description="Basic and acidic residues" evidence="1">
    <location>
        <begin position="349"/>
        <end position="362"/>
    </location>
</feature>
<evidence type="ECO:0000313" key="2">
    <source>
        <dbReference type="EMBL" id="KAF2657147.1"/>
    </source>
</evidence>
<feature type="compositionally biased region" description="Basic and acidic residues" evidence="1">
    <location>
        <begin position="224"/>
        <end position="248"/>
    </location>
</feature>
<protein>
    <recommendedName>
        <fullName evidence="4">Calcineurin-like phosphoesterase domain-containing protein</fullName>
    </recommendedName>
</protein>
<dbReference type="PANTHER" id="PTHR12905:SF18">
    <property type="entry name" value="ESTER HYDROLASE, PUTATIVE (AFU_ORTHOLOGUE AFUA_4G03130)-RELATED"/>
    <property type="match status" value="1"/>
</dbReference>
<accession>A0A6A6TCT2</accession>
<proteinExistence type="predicted"/>
<gene>
    <name evidence="2" type="ORF">K491DRAFT_714720</name>
</gene>